<evidence type="ECO:0000313" key="3">
    <source>
        <dbReference type="Proteomes" id="UP000472271"/>
    </source>
</evidence>
<comment type="similarity">
    <text evidence="1">Belongs to the asteroid family.</text>
</comment>
<dbReference type="PANTHER" id="PTHR15665">
    <property type="entry name" value="ASTEROID PROTEIN"/>
    <property type="match status" value="1"/>
</dbReference>
<name>A0A673ACW4_9TELE</name>
<dbReference type="InterPro" id="IPR029060">
    <property type="entry name" value="PIN-like_dom_sf"/>
</dbReference>
<dbReference type="InParanoid" id="A0A673ACW4"/>
<evidence type="ECO:0000313" key="2">
    <source>
        <dbReference type="Ensembl" id="ENSSORP00005026342.1"/>
    </source>
</evidence>
<protein>
    <submittedName>
        <fullName evidence="2">Uncharacterized protein</fullName>
    </submittedName>
</protein>
<dbReference type="Ensembl" id="ENSSORT00005027115.1">
    <property type="protein sequence ID" value="ENSSORP00005026342.1"/>
    <property type="gene ID" value="ENSSORG00005012630.1"/>
</dbReference>
<reference evidence="2" key="3">
    <citation type="submission" date="2025-09" db="UniProtKB">
        <authorList>
            <consortium name="Ensembl"/>
        </authorList>
    </citation>
    <scope>IDENTIFICATION</scope>
</reference>
<sequence>VKFRSDSFNKMNNHFFLNYHKMSACVLIMCLDQNHGGDYAAFENLIERFISALRVCGVSPYVVVDGGSDPSDRKLETVTERAINRIQTAHRAAVSGQQLGILPQLAKLVFKQTLARLEVPLAQCYAEADHEIAALAAEWQCPVLSNDSDFYVFELQGGFLPISLFRWEEVKQTGSHQYIPCKRYNTSSFCIFFNIQPQLLPAFAALAGNDYVDLRKTDSTRKWAQVASDLEGLLHWLKGFQQPQDAFEAAVGMMGDMNQKKKGELLQGLFVGMEDYKIHPSSLKKFFIHGIAPPFIPGKEVREALSVPDWTWLPLTQARLNPNFLDVLVFGRISLSTPVEQQDIPSAHLVSRPIRQVAYALLLGSWSLQEVKECDRVGLNLSFTSIQPAFRGVTHQLNLSSLHKAEFSQRLQVLLETLGVPLDTLERLPSDLHLQVAATCYWLKKATPPPDLRLLKALLRWWSNEDSTRQRTGTNKHTFYVYCVVLFFAAENQQCQHELDLDVTHSFNQWQACLKDSLELNQLLGWPLPEPRISRVYEGTVAHHLVHMMRSGNINIFLKHSCFSVKLYQSLLDVTCRFHTQEVEVPLNTELAATACSLHQGSNLLTRVHMLSLQYEDDQTETEERSSIRAETETILYDSVMVKTRHKTKDRISQYKKPQLVCKRERRAWM</sequence>
<evidence type="ECO:0000256" key="1">
    <source>
        <dbReference type="ARBA" id="ARBA00007398"/>
    </source>
</evidence>
<accession>A0A673ACW4</accession>
<dbReference type="PANTHER" id="PTHR15665:SF1">
    <property type="entry name" value="PROTEIN ASTEROID HOMOLOG 1"/>
    <property type="match status" value="1"/>
</dbReference>
<reference evidence="2" key="1">
    <citation type="submission" date="2019-06" db="EMBL/GenBank/DDBJ databases">
        <authorList>
            <consortium name="Wellcome Sanger Institute Data Sharing"/>
        </authorList>
    </citation>
    <scope>NUCLEOTIDE SEQUENCE [LARGE SCALE GENOMIC DNA]</scope>
</reference>
<keyword evidence="3" id="KW-1185">Reference proteome</keyword>
<dbReference type="AlphaFoldDB" id="A0A673ACW4"/>
<dbReference type="InterPro" id="IPR026832">
    <property type="entry name" value="Asteroid"/>
</dbReference>
<organism evidence="2 3">
    <name type="scientific">Sphaeramia orbicularis</name>
    <name type="common">orbiculate cardinalfish</name>
    <dbReference type="NCBI Taxonomy" id="375764"/>
    <lineage>
        <taxon>Eukaryota</taxon>
        <taxon>Metazoa</taxon>
        <taxon>Chordata</taxon>
        <taxon>Craniata</taxon>
        <taxon>Vertebrata</taxon>
        <taxon>Euteleostomi</taxon>
        <taxon>Actinopterygii</taxon>
        <taxon>Neopterygii</taxon>
        <taxon>Teleostei</taxon>
        <taxon>Neoteleostei</taxon>
        <taxon>Acanthomorphata</taxon>
        <taxon>Gobiaria</taxon>
        <taxon>Kurtiformes</taxon>
        <taxon>Apogonoidei</taxon>
        <taxon>Apogonidae</taxon>
        <taxon>Apogoninae</taxon>
        <taxon>Sphaeramia</taxon>
    </lineage>
</organism>
<dbReference type="Proteomes" id="UP000472271">
    <property type="component" value="Chromosome 16"/>
</dbReference>
<dbReference type="SUPFAM" id="SSF88723">
    <property type="entry name" value="PIN domain-like"/>
    <property type="match status" value="1"/>
</dbReference>
<proteinExistence type="inferred from homology"/>
<gene>
    <name evidence="2" type="primary">LOC115435426</name>
</gene>
<dbReference type="Gene3D" id="3.40.50.1010">
    <property type="entry name" value="5'-nuclease"/>
    <property type="match status" value="1"/>
</dbReference>
<reference evidence="2" key="2">
    <citation type="submission" date="2025-08" db="UniProtKB">
        <authorList>
            <consortium name="Ensembl"/>
        </authorList>
    </citation>
    <scope>IDENTIFICATION</scope>
</reference>